<feature type="transmembrane region" description="Helical" evidence="5">
    <location>
        <begin position="162"/>
        <end position="186"/>
    </location>
</feature>
<evidence type="ECO:0000313" key="7">
    <source>
        <dbReference type="Proteomes" id="UP000799757"/>
    </source>
</evidence>
<feature type="transmembrane region" description="Helical" evidence="5">
    <location>
        <begin position="19"/>
        <end position="38"/>
    </location>
</feature>
<feature type="transmembrane region" description="Helical" evidence="5">
    <location>
        <begin position="242"/>
        <end position="261"/>
    </location>
</feature>
<feature type="transmembrane region" description="Helical" evidence="5">
    <location>
        <begin position="45"/>
        <end position="64"/>
    </location>
</feature>
<evidence type="ECO:0000256" key="5">
    <source>
        <dbReference type="SAM" id="Phobius"/>
    </source>
</evidence>
<reference evidence="6" key="1">
    <citation type="journal article" date="2020" name="Stud. Mycol.">
        <title>101 Dothideomycetes genomes: a test case for predicting lifestyles and emergence of pathogens.</title>
        <authorList>
            <person name="Haridas S."/>
            <person name="Albert R."/>
            <person name="Binder M."/>
            <person name="Bloem J."/>
            <person name="Labutti K."/>
            <person name="Salamov A."/>
            <person name="Andreopoulos B."/>
            <person name="Baker S."/>
            <person name="Barry K."/>
            <person name="Bills G."/>
            <person name="Bluhm B."/>
            <person name="Cannon C."/>
            <person name="Castanera R."/>
            <person name="Culley D."/>
            <person name="Daum C."/>
            <person name="Ezra D."/>
            <person name="Gonzalez J."/>
            <person name="Henrissat B."/>
            <person name="Kuo A."/>
            <person name="Liang C."/>
            <person name="Lipzen A."/>
            <person name="Lutzoni F."/>
            <person name="Magnuson J."/>
            <person name="Mondo S."/>
            <person name="Nolan M."/>
            <person name="Ohm R."/>
            <person name="Pangilinan J."/>
            <person name="Park H.-J."/>
            <person name="Ramirez L."/>
            <person name="Alfaro M."/>
            <person name="Sun H."/>
            <person name="Tritt A."/>
            <person name="Yoshinaga Y."/>
            <person name="Zwiers L.-H."/>
            <person name="Turgeon B."/>
            <person name="Goodwin S."/>
            <person name="Spatafora J."/>
            <person name="Crous P."/>
            <person name="Grigoriev I."/>
        </authorList>
    </citation>
    <scope>NUCLEOTIDE SEQUENCE</scope>
    <source>
        <strain evidence="6">CBS 109.77</strain>
    </source>
</reference>
<evidence type="ECO:0000313" key="6">
    <source>
        <dbReference type="EMBL" id="KAF2800356.1"/>
    </source>
</evidence>
<dbReference type="PANTHER" id="PTHR31465:SF1">
    <property type="entry name" value="PROTEIN RTA1-RELATED"/>
    <property type="match status" value="1"/>
</dbReference>
<evidence type="ECO:0000256" key="3">
    <source>
        <dbReference type="ARBA" id="ARBA00022989"/>
    </source>
</evidence>
<dbReference type="PANTHER" id="PTHR31465">
    <property type="entry name" value="PROTEIN RTA1-RELATED"/>
    <property type="match status" value="1"/>
</dbReference>
<organism evidence="6 7">
    <name type="scientific">Melanomma pulvis-pyrius CBS 109.77</name>
    <dbReference type="NCBI Taxonomy" id="1314802"/>
    <lineage>
        <taxon>Eukaryota</taxon>
        <taxon>Fungi</taxon>
        <taxon>Dikarya</taxon>
        <taxon>Ascomycota</taxon>
        <taxon>Pezizomycotina</taxon>
        <taxon>Dothideomycetes</taxon>
        <taxon>Pleosporomycetidae</taxon>
        <taxon>Pleosporales</taxon>
        <taxon>Melanommataceae</taxon>
        <taxon>Melanomma</taxon>
    </lineage>
</organism>
<dbReference type="Pfam" id="PF04479">
    <property type="entry name" value="RTA1"/>
    <property type="match status" value="1"/>
</dbReference>
<feature type="transmembrane region" description="Helical" evidence="5">
    <location>
        <begin position="84"/>
        <end position="106"/>
    </location>
</feature>
<keyword evidence="3 5" id="KW-1133">Transmembrane helix</keyword>
<name>A0A6A6XUW3_9PLEO</name>
<dbReference type="EMBL" id="MU001749">
    <property type="protein sequence ID" value="KAF2800356.1"/>
    <property type="molecule type" value="Genomic_DNA"/>
</dbReference>
<protein>
    <submittedName>
        <fullName evidence="6">RTA1-domain-containing protein</fullName>
    </submittedName>
</protein>
<dbReference type="OrthoDB" id="3358017at2759"/>
<accession>A0A6A6XUW3</accession>
<keyword evidence="2 5" id="KW-0812">Transmembrane</keyword>
<feature type="transmembrane region" description="Helical" evidence="5">
    <location>
        <begin position="207"/>
        <end position="227"/>
    </location>
</feature>
<keyword evidence="7" id="KW-1185">Reference proteome</keyword>
<sequence>MANSTAPRTYQLYQYSPSIAGAVIFVLLFLSTTTLHLYQMFKKRTWFLTPLVIGGCFEFIGYAARSKSASEATGHNRLMPFVIQNTYILLAPALFAATIYMTLGRVINLIDGDEHAIISGQKLTRIFLLGDVFCFVMQSVGGTLTALAMTKTTSSKAKMGQNIILTGIILQLFWFGFFMVIAWHLQYRMNRNPTAASRNPDYQWRKYLNSLYIVSALVIVRSIFRVIEFAQGHDGYLQSHEVFFYVFDSIPMFALLVWLNWQHPGEIGILLRKTGTGTVEYVMGTDVERSDDRK</sequence>
<keyword evidence="4 5" id="KW-0472">Membrane</keyword>
<comment type="subcellular location">
    <subcellularLocation>
        <location evidence="1">Membrane</location>
        <topology evidence="1">Multi-pass membrane protein</topology>
    </subcellularLocation>
</comment>
<dbReference type="Proteomes" id="UP000799757">
    <property type="component" value="Unassembled WGS sequence"/>
</dbReference>
<dbReference type="GO" id="GO:0016020">
    <property type="term" value="C:membrane"/>
    <property type="evidence" value="ECO:0007669"/>
    <property type="project" value="UniProtKB-SubCell"/>
</dbReference>
<dbReference type="InterPro" id="IPR007568">
    <property type="entry name" value="RTA1"/>
</dbReference>
<proteinExistence type="predicted"/>
<dbReference type="AlphaFoldDB" id="A0A6A6XUW3"/>
<evidence type="ECO:0000256" key="2">
    <source>
        <dbReference type="ARBA" id="ARBA00022692"/>
    </source>
</evidence>
<feature type="transmembrane region" description="Helical" evidence="5">
    <location>
        <begin position="126"/>
        <end position="150"/>
    </location>
</feature>
<evidence type="ECO:0000256" key="1">
    <source>
        <dbReference type="ARBA" id="ARBA00004141"/>
    </source>
</evidence>
<evidence type="ECO:0000256" key="4">
    <source>
        <dbReference type="ARBA" id="ARBA00023136"/>
    </source>
</evidence>
<gene>
    <name evidence="6" type="ORF">K505DRAFT_355806</name>
</gene>